<protein>
    <submittedName>
        <fullName evidence="2">Uncharacterized protein</fullName>
    </submittedName>
</protein>
<evidence type="ECO:0000256" key="1">
    <source>
        <dbReference type="SAM" id="Phobius"/>
    </source>
</evidence>
<proteinExistence type="predicted"/>
<dbReference type="AlphaFoldDB" id="A0A9W9G9U7"/>
<reference evidence="2" key="2">
    <citation type="journal article" date="2023" name="IMA Fungus">
        <title>Comparative genomic study of the Penicillium genus elucidates a diverse pangenome and 15 lateral gene transfer events.</title>
        <authorList>
            <person name="Petersen C."/>
            <person name="Sorensen T."/>
            <person name="Nielsen M.R."/>
            <person name="Sondergaard T.E."/>
            <person name="Sorensen J.L."/>
            <person name="Fitzpatrick D.A."/>
            <person name="Frisvad J.C."/>
            <person name="Nielsen K.L."/>
        </authorList>
    </citation>
    <scope>NUCLEOTIDE SEQUENCE</scope>
    <source>
        <strain evidence="2">IBT 34128</strain>
    </source>
</reference>
<keyword evidence="1" id="KW-1133">Transmembrane helix</keyword>
<organism evidence="2 3">
    <name type="scientific">Penicillium alfredii</name>
    <dbReference type="NCBI Taxonomy" id="1506179"/>
    <lineage>
        <taxon>Eukaryota</taxon>
        <taxon>Fungi</taxon>
        <taxon>Dikarya</taxon>
        <taxon>Ascomycota</taxon>
        <taxon>Pezizomycotina</taxon>
        <taxon>Eurotiomycetes</taxon>
        <taxon>Eurotiomycetidae</taxon>
        <taxon>Eurotiales</taxon>
        <taxon>Aspergillaceae</taxon>
        <taxon>Penicillium</taxon>
    </lineage>
</organism>
<feature type="transmembrane region" description="Helical" evidence="1">
    <location>
        <begin position="20"/>
        <end position="36"/>
    </location>
</feature>
<name>A0A9W9G9U7_9EURO</name>
<dbReference type="RefSeq" id="XP_056515997.1">
    <property type="nucleotide sequence ID" value="XM_056651147.1"/>
</dbReference>
<evidence type="ECO:0000313" key="2">
    <source>
        <dbReference type="EMBL" id="KAJ5114804.1"/>
    </source>
</evidence>
<gene>
    <name evidence="2" type="ORF">NUU61_000563</name>
</gene>
<keyword evidence="3" id="KW-1185">Reference proteome</keyword>
<sequence>MANPALPPSLDASEGFQYTFHQLHTFLPLLLIYLLLSDIVSGDNQWACCSISANCFVPLLSNLDQLAPDNRLVVIEYLGDGRDNLASERAGILERSEDIFVLSSRLNLVKFI</sequence>
<accession>A0A9W9G9U7</accession>
<evidence type="ECO:0000313" key="3">
    <source>
        <dbReference type="Proteomes" id="UP001141434"/>
    </source>
</evidence>
<dbReference type="Proteomes" id="UP001141434">
    <property type="component" value="Unassembled WGS sequence"/>
</dbReference>
<keyword evidence="1" id="KW-0812">Transmembrane</keyword>
<reference evidence="2" key="1">
    <citation type="submission" date="2022-11" db="EMBL/GenBank/DDBJ databases">
        <authorList>
            <person name="Petersen C."/>
        </authorList>
    </citation>
    <scope>NUCLEOTIDE SEQUENCE</scope>
    <source>
        <strain evidence="2">IBT 34128</strain>
    </source>
</reference>
<dbReference type="EMBL" id="JAPMSZ010000001">
    <property type="protein sequence ID" value="KAJ5114804.1"/>
    <property type="molecule type" value="Genomic_DNA"/>
</dbReference>
<dbReference type="GeneID" id="81390315"/>
<keyword evidence="1" id="KW-0472">Membrane</keyword>
<comment type="caution">
    <text evidence="2">The sequence shown here is derived from an EMBL/GenBank/DDBJ whole genome shotgun (WGS) entry which is preliminary data.</text>
</comment>